<dbReference type="AlphaFoldDB" id="A0A1I8FGQ5"/>
<feature type="domain" description="DUF5641" evidence="2">
    <location>
        <begin position="7"/>
        <end position="37"/>
    </location>
</feature>
<name>A0A1I8FGQ5_9PLAT</name>
<organism evidence="3 4">
    <name type="scientific">Macrostomum lignano</name>
    <dbReference type="NCBI Taxonomy" id="282301"/>
    <lineage>
        <taxon>Eukaryota</taxon>
        <taxon>Metazoa</taxon>
        <taxon>Spiralia</taxon>
        <taxon>Lophotrochozoa</taxon>
        <taxon>Platyhelminthes</taxon>
        <taxon>Rhabditophora</taxon>
        <taxon>Macrostomorpha</taxon>
        <taxon>Macrostomida</taxon>
        <taxon>Macrostomidae</taxon>
        <taxon>Macrostomum</taxon>
    </lineage>
</organism>
<evidence type="ECO:0000313" key="4">
    <source>
        <dbReference type="WBParaSite" id="maker-unitig_34087-snap-gene-0.3-mRNA-1"/>
    </source>
</evidence>
<dbReference type="Proteomes" id="UP000095280">
    <property type="component" value="Unplaced"/>
</dbReference>
<feature type="region of interest" description="Disordered" evidence="1">
    <location>
        <begin position="387"/>
        <end position="410"/>
    </location>
</feature>
<sequence>MSVRDSPLGHWPLARVLEVYPGRDGHVRVAKVQLADKANRGHHRGTGSIEGHTHCCGKCATPAVDSCCEEICCAVAAFLRQSYFVCSCSWPRSCMVNVVGVVAVLMKTWRSRTQMMSDDDELEKEIRRELEEENRESQRQREKTSKESVKESEDSTSEDAMQNLSDTQADVGGPAAPGAAALGEQLARSVSGVGSFQAVHHRAFSCVIGGCIARVAAAAVADPDAGAGRSRCGCEVHRRLPLPTCSASSSAWAAGLTRPTTFSWRGGVLGTARRGRFGGQSSSAAAAAGSEASAQLRLDHLAAVVNLDGVAEGNLGRGRGGGGCDCRAALIRGSGSADSTDSGSGGGRRRRGGDGDGDAKRRWVAIDGGLGDIVVFSLSQWAAAASRHSAPRQSRDCAAPPSRPPEAAESLMPQPPQLLIAEQPTQSCWDECPSAASSTSCSSSNSECQLLDSRVDRPSGAPLCGRGTRISAQIFSTGLCRVNIWSTECRQCRQDWRSSFKSVRRQRQVVPGFRAAPASSGSVAVGTTAVWDNSPLCAEKALSRLLLLGACPPALPPPLTAAVARAACPAAAALLLWYCTFCCIQLVRLTLPLRLDRTRPCCLLLLLLRMRLLLSHQDLQQLCGERLVAYKHFAAPHASR</sequence>
<evidence type="ECO:0000259" key="2">
    <source>
        <dbReference type="Pfam" id="PF18701"/>
    </source>
</evidence>
<keyword evidence="3" id="KW-1185">Reference proteome</keyword>
<feature type="region of interest" description="Disordered" evidence="1">
    <location>
        <begin position="334"/>
        <end position="359"/>
    </location>
</feature>
<feature type="region of interest" description="Disordered" evidence="1">
    <location>
        <begin position="130"/>
        <end position="160"/>
    </location>
</feature>
<evidence type="ECO:0000256" key="1">
    <source>
        <dbReference type="SAM" id="MobiDB-lite"/>
    </source>
</evidence>
<dbReference type="Pfam" id="PF18701">
    <property type="entry name" value="DUF5641"/>
    <property type="match status" value="1"/>
</dbReference>
<accession>A0A1I8FGQ5</accession>
<dbReference type="InterPro" id="IPR040676">
    <property type="entry name" value="DUF5641"/>
</dbReference>
<protein>
    <submittedName>
        <fullName evidence="4">DUF5641 domain-containing protein</fullName>
    </submittedName>
</protein>
<reference evidence="4" key="1">
    <citation type="submission" date="2016-11" db="UniProtKB">
        <authorList>
            <consortium name="WormBaseParasite"/>
        </authorList>
    </citation>
    <scope>IDENTIFICATION</scope>
</reference>
<feature type="compositionally biased region" description="Basic and acidic residues" evidence="1">
    <location>
        <begin position="130"/>
        <end position="153"/>
    </location>
</feature>
<evidence type="ECO:0000313" key="3">
    <source>
        <dbReference type="Proteomes" id="UP000095280"/>
    </source>
</evidence>
<dbReference type="WBParaSite" id="maker-unitig_34087-snap-gene-0.3-mRNA-1">
    <property type="protein sequence ID" value="maker-unitig_34087-snap-gene-0.3-mRNA-1"/>
    <property type="gene ID" value="maker-unitig_34087-snap-gene-0.3"/>
</dbReference>
<proteinExistence type="predicted"/>